<proteinExistence type="predicted"/>
<sequence length="124" mass="13924">MDANAMMSLKIKTTFVLALATFSPYFTYAGELYCNGKVENVYVEPNGNVIIKGAWRDHWTRICNTKEDDTVTCSLWASYAATAVKDNLDVTVRYMVNDGSTCTTLPTYSDSPKPSYFMLYNPTL</sequence>
<accession>A0AAQ2Y5M2</accession>
<dbReference type="RefSeq" id="WP_274292253.1">
    <property type="nucleotide sequence ID" value="NZ_CP117990.1"/>
</dbReference>
<organism evidence="1 2">
    <name type="scientific">Vibrio campbellii</name>
    <dbReference type="NCBI Taxonomy" id="680"/>
    <lineage>
        <taxon>Bacteria</taxon>
        <taxon>Pseudomonadati</taxon>
        <taxon>Pseudomonadota</taxon>
        <taxon>Gammaproteobacteria</taxon>
        <taxon>Vibrionales</taxon>
        <taxon>Vibrionaceae</taxon>
        <taxon>Vibrio</taxon>
    </lineage>
</organism>
<keyword evidence="1" id="KW-0614">Plasmid</keyword>
<evidence type="ECO:0000313" key="1">
    <source>
        <dbReference type="EMBL" id="WDG12041.1"/>
    </source>
</evidence>
<gene>
    <name evidence="1" type="ORF">PUN50_26855</name>
</gene>
<reference evidence="1" key="1">
    <citation type="submission" date="2023-02" db="EMBL/GenBank/DDBJ databases">
        <title>Isolation, identification, and genome analysis of Vibrio campbellii in the Penaeus vannamei larvae stage.</title>
        <authorList>
            <person name="Huang T."/>
            <person name="Zhang B."/>
        </authorList>
    </citation>
    <scope>NUCLEOTIDE SEQUENCE</scope>
    <source>
        <strain evidence="1">20220413_1</strain>
        <plasmid evidence="1">p_1</plasmid>
    </source>
</reference>
<evidence type="ECO:0000313" key="2">
    <source>
        <dbReference type="Proteomes" id="UP001219537"/>
    </source>
</evidence>
<geneLocation type="plasmid" evidence="1 2">
    <name>p_1</name>
</geneLocation>
<dbReference type="EMBL" id="CP117990">
    <property type="protein sequence ID" value="WDG12041.1"/>
    <property type="molecule type" value="Genomic_DNA"/>
</dbReference>
<name>A0AAQ2Y5M2_9VIBR</name>
<dbReference type="Proteomes" id="UP001219537">
    <property type="component" value="Plasmid p_1"/>
</dbReference>
<dbReference type="AlphaFoldDB" id="A0AAQ2Y5M2"/>
<protein>
    <submittedName>
        <fullName evidence="1">Uncharacterized protein</fullName>
    </submittedName>
</protein>